<proteinExistence type="predicted"/>
<evidence type="ECO:0000313" key="2">
    <source>
        <dbReference type="Proteomes" id="UP000825002"/>
    </source>
</evidence>
<name>A0ABQ7S762_9ACAR</name>
<feature type="non-terminal residue" evidence="1">
    <location>
        <position position="97"/>
    </location>
</feature>
<organism evidence="1 2">
    <name type="scientific">Fragariocoptes setiger</name>
    <dbReference type="NCBI Taxonomy" id="1670756"/>
    <lineage>
        <taxon>Eukaryota</taxon>
        <taxon>Metazoa</taxon>
        <taxon>Ecdysozoa</taxon>
        <taxon>Arthropoda</taxon>
        <taxon>Chelicerata</taxon>
        <taxon>Arachnida</taxon>
        <taxon>Acari</taxon>
        <taxon>Acariformes</taxon>
        <taxon>Trombidiformes</taxon>
        <taxon>Prostigmata</taxon>
        <taxon>Eupodina</taxon>
        <taxon>Eriophyoidea</taxon>
        <taxon>Phytoptidae</taxon>
        <taxon>Fragariocoptes</taxon>
    </lineage>
</organism>
<dbReference type="EMBL" id="JAIFTH010000571">
    <property type="protein sequence ID" value="KAG9509268.1"/>
    <property type="molecule type" value="Genomic_DNA"/>
</dbReference>
<accession>A0ABQ7S762</accession>
<keyword evidence="2" id="KW-1185">Reference proteome</keyword>
<comment type="caution">
    <text evidence="1">The sequence shown here is derived from an EMBL/GenBank/DDBJ whole genome shotgun (WGS) entry which is preliminary data.</text>
</comment>
<dbReference type="Proteomes" id="UP000825002">
    <property type="component" value="Unassembled WGS sequence"/>
</dbReference>
<reference evidence="1 2" key="1">
    <citation type="submission" date="2020-10" db="EMBL/GenBank/DDBJ databases">
        <authorList>
            <person name="Klimov P.B."/>
            <person name="Dyachkov S.M."/>
            <person name="Chetverikov P.E."/>
        </authorList>
    </citation>
    <scope>NUCLEOTIDE SEQUENCE [LARGE SCALE GENOMIC DNA]</scope>
    <source>
        <strain evidence="1">BMOC 18-1129-001#AD2665</strain>
        <tissue evidence="1">Entire mites</tissue>
    </source>
</reference>
<evidence type="ECO:0000313" key="1">
    <source>
        <dbReference type="EMBL" id="KAG9509268.1"/>
    </source>
</evidence>
<sequence>MINYLETPNSIADIMESTIVNKLEPQCFTFCGRSIRIMHLILTSWSLALFGTIMGYHSGVLGDNIVGRNITLPNSLSSNDNSPGFTAYSLIFTTGSG</sequence>
<gene>
    <name evidence="1" type="ORF">GZH46_02223</name>
</gene>
<protein>
    <submittedName>
        <fullName evidence="1">Uncharacterized protein</fullName>
    </submittedName>
</protein>